<dbReference type="SMART" id="SM00028">
    <property type="entry name" value="TPR"/>
    <property type="match status" value="4"/>
</dbReference>
<dbReference type="RefSeq" id="WP_128228525.1">
    <property type="nucleotide sequence ID" value="NZ_SACR01000003.1"/>
</dbReference>
<dbReference type="Pfam" id="PF14559">
    <property type="entry name" value="TPR_19"/>
    <property type="match status" value="1"/>
</dbReference>
<evidence type="ECO:0000313" key="3">
    <source>
        <dbReference type="Proteomes" id="UP000285575"/>
    </source>
</evidence>
<dbReference type="AlphaFoldDB" id="A0A437RHE6"/>
<name>A0A437RHE6_9BURK</name>
<feature type="repeat" description="TPR" evidence="1">
    <location>
        <begin position="317"/>
        <end position="350"/>
    </location>
</feature>
<dbReference type="SUPFAM" id="SSF48452">
    <property type="entry name" value="TPR-like"/>
    <property type="match status" value="1"/>
</dbReference>
<accession>A0A437RHE6</accession>
<proteinExistence type="predicted"/>
<dbReference type="PROSITE" id="PS51257">
    <property type="entry name" value="PROKAR_LIPOPROTEIN"/>
    <property type="match status" value="1"/>
</dbReference>
<keyword evidence="3" id="KW-1185">Reference proteome</keyword>
<dbReference type="InterPro" id="IPR019734">
    <property type="entry name" value="TPR_rpt"/>
</dbReference>
<dbReference type="Gene3D" id="1.25.40.10">
    <property type="entry name" value="Tetratricopeptide repeat domain"/>
    <property type="match status" value="1"/>
</dbReference>
<gene>
    <name evidence="2" type="ORF">EOE66_09870</name>
</gene>
<dbReference type="OrthoDB" id="5801251at2"/>
<reference evidence="2 3" key="1">
    <citation type="submission" date="2019-01" db="EMBL/GenBank/DDBJ databases">
        <authorList>
            <person name="Chen W.-M."/>
        </authorList>
    </citation>
    <scope>NUCLEOTIDE SEQUENCE [LARGE SCALE GENOMIC DNA]</scope>
    <source>
        <strain evidence="2 3">KYPY4</strain>
    </source>
</reference>
<dbReference type="Pfam" id="PF13432">
    <property type="entry name" value="TPR_16"/>
    <property type="match status" value="1"/>
</dbReference>
<evidence type="ECO:0000313" key="2">
    <source>
        <dbReference type="EMBL" id="RVU46159.1"/>
    </source>
</evidence>
<dbReference type="Proteomes" id="UP000285575">
    <property type="component" value="Unassembled WGS sequence"/>
</dbReference>
<evidence type="ECO:0000256" key="1">
    <source>
        <dbReference type="PROSITE-ProRule" id="PRU00339"/>
    </source>
</evidence>
<dbReference type="PROSITE" id="PS50005">
    <property type="entry name" value="TPR"/>
    <property type="match status" value="1"/>
</dbReference>
<keyword evidence="1" id="KW-0802">TPR repeat</keyword>
<organism evidence="2 3">
    <name type="scientific">Rubrivivax rivuli</name>
    <dbReference type="NCBI Taxonomy" id="1862385"/>
    <lineage>
        <taxon>Bacteria</taxon>
        <taxon>Pseudomonadati</taxon>
        <taxon>Pseudomonadota</taxon>
        <taxon>Betaproteobacteria</taxon>
        <taxon>Burkholderiales</taxon>
        <taxon>Sphaerotilaceae</taxon>
        <taxon>Rubrivivax</taxon>
    </lineage>
</organism>
<comment type="caution">
    <text evidence="2">The sequence shown here is derived from an EMBL/GenBank/DDBJ whole genome shotgun (WGS) entry which is preliminary data.</text>
</comment>
<dbReference type="EMBL" id="SACR01000003">
    <property type="protein sequence ID" value="RVU46159.1"/>
    <property type="molecule type" value="Genomic_DNA"/>
</dbReference>
<sequence>MHPALNRSLPRPAWGRLWGRVALPLVLAASGLVGCAVAPPAATPAAALLQDSLYPGAPAAVDVSGVLAMSPAMRQYLSTELSGLDNAPDRRQALLAALREQGRLKLDYDDGDTRNAAEAFDKRAGHCLSLVVMTAAFAKHLGLPVRYQQVHVRPNYSRANSLTFASGHVNIVLTALPTDGPGRSTAGEDLTVDFVTPEELRGARIEPISEARVLAMFLNNRAAEQLAAGRPAEAYAWARAAVLQDPSYLGAVNTLAVIYLRSGHHAAAEQALQSVLARAPDDVPAVSNLIATLAAAGRQAEAAPYRRRLAMLQRHPPFHFLDLGVAALQKGDLRQARSHFERELRRQPFQHEAHYWAGVADALLGDPASAEEHLRRAIEHSGNPTLGARYSAKLAALKRQAL</sequence>
<protein>
    <submittedName>
        <fullName evidence="2">Tetratricopeptide repeat protein</fullName>
    </submittedName>
</protein>
<dbReference type="InterPro" id="IPR011990">
    <property type="entry name" value="TPR-like_helical_dom_sf"/>
</dbReference>